<evidence type="ECO:0000313" key="3">
    <source>
        <dbReference type="Proteomes" id="UP001596137"/>
    </source>
</evidence>
<dbReference type="InterPro" id="IPR036873">
    <property type="entry name" value="Rhodanese-like_dom_sf"/>
</dbReference>
<feature type="domain" description="Rhodanese" evidence="1">
    <location>
        <begin position="151"/>
        <end position="243"/>
    </location>
</feature>
<gene>
    <name evidence="2" type="ORF">ACFP1K_03665</name>
</gene>
<dbReference type="CDD" id="cd00158">
    <property type="entry name" value="RHOD"/>
    <property type="match status" value="1"/>
</dbReference>
<organism evidence="2 3">
    <name type="scientific">Sphaerisporangium aureirubrum</name>
    <dbReference type="NCBI Taxonomy" id="1544736"/>
    <lineage>
        <taxon>Bacteria</taxon>
        <taxon>Bacillati</taxon>
        <taxon>Actinomycetota</taxon>
        <taxon>Actinomycetes</taxon>
        <taxon>Streptosporangiales</taxon>
        <taxon>Streptosporangiaceae</taxon>
        <taxon>Sphaerisporangium</taxon>
    </lineage>
</organism>
<dbReference type="InterPro" id="IPR027843">
    <property type="entry name" value="DUF4440"/>
</dbReference>
<evidence type="ECO:0000313" key="2">
    <source>
        <dbReference type="EMBL" id="MFC6080241.1"/>
    </source>
</evidence>
<comment type="caution">
    <text evidence="2">The sequence shown here is derived from an EMBL/GenBank/DDBJ whole genome shotgun (WGS) entry which is preliminary data.</text>
</comment>
<dbReference type="Pfam" id="PF00581">
    <property type="entry name" value="Rhodanese"/>
    <property type="match status" value="1"/>
</dbReference>
<accession>A0ABW1NAP1</accession>
<evidence type="ECO:0000259" key="1">
    <source>
        <dbReference type="PROSITE" id="PS50206"/>
    </source>
</evidence>
<dbReference type="SUPFAM" id="SSF54427">
    <property type="entry name" value="NTF2-like"/>
    <property type="match status" value="1"/>
</dbReference>
<dbReference type="EMBL" id="JBHSRF010000003">
    <property type="protein sequence ID" value="MFC6080241.1"/>
    <property type="molecule type" value="Genomic_DNA"/>
</dbReference>
<dbReference type="Gene3D" id="3.10.450.50">
    <property type="match status" value="1"/>
</dbReference>
<dbReference type="SMART" id="SM00450">
    <property type="entry name" value="RHOD"/>
    <property type="match status" value="1"/>
</dbReference>
<proteinExistence type="predicted"/>
<protein>
    <submittedName>
        <fullName evidence="2">DUF4440 domain-containing protein</fullName>
    </submittedName>
</protein>
<sequence length="246" mass="26482">MSRQQILDLVDRWAKAELHGDVGAYDDLLTDDFAGIGPVGFSLTKQQWAGRHQGPLKNHHFEIHERQVRFHGDTAIVGGVQEQRTTAMGRDTSGSFRVTLVAVRAGDRWLIANIQLSGPLQDPGAPPPFARDTRPGAGATISRDELRSALAGGAVTVVDALPEPAYRRRHLPGALNLTAVDAPASAEDVLPDRAAPIVVYSTDPACTRGPDLAAELKRLGYQDVRLYAEGIEDWTRSGLPVEGSPA</sequence>
<reference evidence="3" key="1">
    <citation type="journal article" date="2019" name="Int. J. Syst. Evol. Microbiol.">
        <title>The Global Catalogue of Microorganisms (GCM) 10K type strain sequencing project: providing services to taxonomists for standard genome sequencing and annotation.</title>
        <authorList>
            <consortium name="The Broad Institute Genomics Platform"/>
            <consortium name="The Broad Institute Genome Sequencing Center for Infectious Disease"/>
            <person name="Wu L."/>
            <person name="Ma J."/>
        </authorList>
    </citation>
    <scope>NUCLEOTIDE SEQUENCE [LARGE SCALE GENOMIC DNA]</scope>
    <source>
        <strain evidence="3">JCM 30346</strain>
    </source>
</reference>
<keyword evidence="3" id="KW-1185">Reference proteome</keyword>
<dbReference type="SUPFAM" id="SSF52821">
    <property type="entry name" value="Rhodanese/Cell cycle control phosphatase"/>
    <property type="match status" value="1"/>
</dbReference>
<dbReference type="Gene3D" id="3.40.250.10">
    <property type="entry name" value="Rhodanese-like domain"/>
    <property type="match status" value="1"/>
</dbReference>
<dbReference type="InterPro" id="IPR001763">
    <property type="entry name" value="Rhodanese-like_dom"/>
</dbReference>
<name>A0ABW1NAP1_9ACTN</name>
<dbReference type="RefSeq" id="WP_380747016.1">
    <property type="nucleotide sequence ID" value="NZ_JBHSRF010000003.1"/>
</dbReference>
<dbReference type="PROSITE" id="PS50206">
    <property type="entry name" value="RHODANESE_3"/>
    <property type="match status" value="1"/>
</dbReference>
<dbReference type="InterPro" id="IPR032710">
    <property type="entry name" value="NTF2-like_dom_sf"/>
</dbReference>
<dbReference type="Pfam" id="PF14534">
    <property type="entry name" value="DUF4440"/>
    <property type="match status" value="1"/>
</dbReference>
<dbReference type="Proteomes" id="UP001596137">
    <property type="component" value="Unassembled WGS sequence"/>
</dbReference>